<dbReference type="KEGG" id="lsm:121116387"/>
<sequence length="307" mass="35382">MGAGASRNRKQQDHGEDSSTEASSDKDDKKNQNHLLNNNIDKLTIMPSSRNNSKTKNPSHYNNKKYPHPDFVSKINNHHHSIIDSDSNDDEEDTDNNSTSVQMTDRELEDLESSLMEIPSLKGISPYKKIESRIRNKQEAHSTTHPFEQNQDENGSILSTPPRTNGAQTNSFYEFARKRPKRTGDVRRTSSLGRSNQFTSNRRPYQRSVEDTQRLRFSWDERKTSSATAVTSLDMDRDDEDEWTYRKTVIDGFDVAKFKKVNSKVEETPFIEKHNGRNMFMDAQMPGVPTYDMMEQQLLASLEREIL</sequence>
<feature type="region of interest" description="Disordered" evidence="1">
    <location>
        <begin position="132"/>
        <end position="209"/>
    </location>
</feature>
<feature type="compositionally biased region" description="Polar residues" evidence="1">
    <location>
        <begin position="189"/>
        <end position="203"/>
    </location>
</feature>
<feature type="compositionally biased region" description="Acidic residues" evidence="1">
    <location>
        <begin position="86"/>
        <end position="95"/>
    </location>
</feature>
<dbReference type="GeneID" id="121116387"/>
<dbReference type="RefSeq" id="XP_040566575.1">
    <property type="nucleotide sequence ID" value="XM_040710641.2"/>
</dbReference>
<dbReference type="AlphaFoldDB" id="A0A0K2TIW6"/>
<accession>A0A0K2TIW6</accession>
<dbReference type="EMBL" id="HACA01008090">
    <property type="protein sequence ID" value="CDW25451.1"/>
    <property type="molecule type" value="Transcribed_RNA"/>
</dbReference>
<proteinExistence type="predicted"/>
<reference evidence="2" key="1">
    <citation type="submission" date="2014-05" db="EMBL/GenBank/DDBJ databases">
        <authorList>
            <person name="Chronopoulou M."/>
        </authorList>
    </citation>
    <scope>NUCLEOTIDE SEQUENCE</scope>
    <source>
        <tissue evidence="2">Whole organism</tissue>
    </source>
</reference>
<name>A0A0K2TIW6_LEPSM</name>
<dbReference type="OrthoDB" id="6367289at2759"/>
<feature type="compositionally biased region" description="Basic and acidic residues" evidence="1">
    <location>
        <begin position="10"/>
        <end position="31"/>
    </location>
</feature>
<organism evidence="2">
    <name type="scientific">Lepeophtheirus salmonis</name>
    <name type="common">Salmon louse</name>
    <name type="synonym">Caligus salmonis</name>
    <dbReference type="NCBI Taxonomy" id="72036"/>
    <lineage>
        <taxon>Eukaryota</taxon>
        <taxon>Metazoa</taxon>
        <taxon>Ecdysozoa</taxon>
        <taxon>Arthropoda</taxon>
        <taxon>Crustacea</taxon>
        <taxon>Multicrustacea</taxon>
        <taxon>Hexanauplia</taxon>
        <taxon>Copepoda</taxon>
        <taxon>Siphonostomatoida</taxon>
        <taxon>Caligidae</taxon>
        <taxon>Lepeophtheirus</taxon>
    </lineage>
</organism>
<feature type="region of interest" description="Disordered" evidence="1">
    <location>
        <begin position="1"/>
        <end position="101"/>
    </location>
</feature>
<evidence type="ECO:0000313" key="2">
    <source>
        <dbReference type="EMBL" id="CDW25451.1"/>
    </source>
</evidence>
<evidence type="ECO:0000256" key="1">
    <source>
        <dbReference type="SAM" id="MobiDB-lite"/>
    </source>
</evidence>
<feature type="compositionally biased region" description="Polar residues" evidence="1">
    <location>
        <begin position="143"/>
        <end position="172"/>
    </location>
</feature>
<feature type="compositionally biased region" description="Basic and acidic residues" evidence="1">
    <location>
        <begin position="132"/>
        <end position="142"/>
    </location>
</feature>
<protein>
    <submittedName>
        <fullName evidence="2">Uncharacterized protein</fullName>
    </submittedName>
</protein>
<feature type="compositionally biased region" description="Polar residues" evidence="1">
    <location>
        <begin position="33"/>
        <end position="61"/>
    </location>
</feature>